<evidence type="ECO:0000256" key="1">
    <source>
        <dbReference type="SAM" id="Phobius"/>
    </source>
</evidence>
<keyword evidence="1" id="KW-0472">Membrane</keyword>
<dbReference type="Proteomes" id="UP000002051">
    <property type="component" value="Unassembled WGS sequence"/>
</dbReference>
<reference evidence="2 4" key="2">
    <citation type="journal article" date="2014" name="BMC Genomics">
        <title>An improved genome release (version Mt4.0) for the model legume Medicago truncatula.</title>
        <authorList>
            <person name="Tang H."/>
            <person name="Krishnakumar V."/>
            <person name="Bidwell S."/>
            <person name="Rosen B."/>
            <person name="Chan A."/>
            <person name="Zhou S."/>
            <person name="Gentzbittel L."/>
            <person name="Childs K.L."/>
            <person name="Yandell M."/>
            <person name="Gundlach H."/>
            <person name="Mayer K.F."/>
            <person name="Schwartz D.C."/>
            <person name="Town C.D."/>
        </authorList>
    </citation>
    <scope>GENOME REANNOTATION</scope>
    <source>
        <strain evidence="3 4">cv. Jemalong A17</strain>
    </source>
</reference>
<feature type="transmembrane region" description="Helical" evidence="1">
    <location>
        <begin position="50"/>
        <end position="71"/>
    </location>
</feature>
<dbReference type="EMBL" id="CM001223">
    <property type="protein sequence ID" value="AES79915.2"/>
    <property type="molecule type" value="Genomic_DNA"/>
</dbReference>
<dbReference type="PaxDb" id="3880-AES79915"/>
<evidence type="ECO:0000313" key="4">
    <source>
        <dbReference type="Proteomes" id="UP000002051"/>
    </source>
</evidence>
<evidence type="ECO:0000313" key="2">
    <source>
        <dbReference type="EMBL" id="AES79915.2"/>
    </source>
</evidence>
<reference evidence="3" key="3">
    <citation type="submission" date="2015-04" db="UniProtKB">
        <authorList>
            <consortium name="EnsemblPlants"/>
        </authorList>
    </citation>
    <scope>IDENTIFICATION</scope>
    <source>
        <strain evidence="3">cv. Jemalong A17</strain>
    </source>
</reference>
<keyword evidence="1" id="KW-1133">Transmembrane helix</keyword>
<proteinExistence type="predicted"/>
<organism evidence="2 4">
    <name type="scientific">Medicago truncatula</name>
    <name type="common">Barrel medic</name>
    <name type="synonym">Medicago tribuloides</name>
    <dbReference type="NCBI Taxonomy" id="3880"/>
    <lineage>
        <taxon>Eukaryota</taxon>
        <taxon>Viridiplantae</taxon>
        <taxon>Streptophyta</taxon>
        <taxon>Embryophyta</taxon>
        <taxon>Tracheophyta</taxon>
        <taxon>Spermatophyta</taxon>
        <taxon>Magnoliopsida</taxon>
        <taxon>eudicotyledons</taxon>
        <taxon>Gunneridae</taxon>
        <taxon>Pentapetalae</taxon>
        <taxon>rosids</taxon>
        <taxon>fabids</taxon>
        <taxon>Fabales</taxon>
        <taxon>Fabaceae</taxon>
        <taxon>Papilionoideae</taxon>
        <taxon>50 kb inversion clade</taxon>
        <taxon>NPAAA clade</taxon>
        <taxon>Hologalegina</taxon>
        <taxon>IRL clade</taxon>
        <taxon>Trifolieae</taxon>
        <taxon>Medicago</taxon>
    </lineage>
</organism>
<dbReference type="AlphaFoldDB" id="G7KZ99"/>
<gene>
    <name evidence="2" type="ordered locus">MTR_7g074630</name>
</gene>
<sequence>MDHECTRTTTPLHSPCKHKLNRGVSHYMRRLYDCRGGKNTHAYRYPREKFVTGTGAVGLAGGFVFFPDIRLEHRLSVFNGRSLFLFCFCWWVVGGGGGGGVTVFVYDWMFVSGVWFQVVLYAYTLLLLLMMMIIYISGYYDDEGEEQREKEDEENC</sequence>
<name>G7KZ99_MEDTR</name>
<protein>
    <submittedName>
        <fullName evidence="2">Transmembrane protein, putative</fullName>
    </submittedName>
</protein>
<accession>G7KZ99</accession>
<dbReference type="HOGENOM" id="CLU_1689364_0_0_1"/>
<dbReference type="EnsemblPlants" id="AES79915">
    <property type="protein sequence ID" value="AES79915"/>
    <property type="gene ID" value="MTR_7g074630"/>
</dbReference>
<feature type="transmembrane region" description="Helical" evidence="1">
    <location>
        <begin position="118"/>
        <end position="140"/>
    </location>
</feature>
<evidence type="ECO:0000313" key="3">
    <source>
        <dbReference type="EnsemblPlants" id="AES79915"/>
    </source>
</evidence>
<keyword evidence="4" id="KW-1185">Reference proteome</keyword>
<feature type="transmembrane region" description="Helical" evidence="1">
    <location>
        <begin position="83"/>
        <end position="106"/>
    </location>
</feature>
<reference evidence="2 4" key="1">
    <citation type="journal article" date="2011" name="Nature">
        <title>The Medicago genome provides insight into the evolution of rhizobial symbioses.</title>
        <authorList>
            <person name="Young N.D."/>
            <person name="Debelle F."/>
            <person name="Oldroyd G.E."/>
            <person name="Geurts R."/>
            <person name="Cannon S.B."/>
            <person name="Udvardi M.K."/>
            <person name="Benedito V.A."/>
            <person name="Mayer K.F."/>
            <person name="Gouzy J."/>
            <person name="Schoof H."/>
            <person name="Van de Peer Y."/>
            <person name="Proost S."/>
            <person name="Cook D.R."/>
            <person name="Meyers B.C."/>
            <person name="Spannagl M."/>
            <person name="Cheung F."/>
            <person name="De Mita S."/>
            <person name="Krishnakumar V."/>
            <person name="Gundlach H."/>
            <person name="Zhou S."/>
            <person name="Mudge J."/>
            <person name="Bharti A.K."/>
            <person name="Murray J.D."/>
            <person name="Naoumkina M.A."/>
            <person name="Rosen B."/>
            <person name="Silverstein K.A."/>
            <person name="Tang H."/>
            <person name="Rombauts S."/>
            <person name="Zhao P.X."/>
            <person name="Zhou P."/>
            <person name="Barbe V."/>
            <person name="Bardou P."/>
            <person name="Bechner M."/>
            <person name="Bellec A."/>
            <person name="Berger A."/>
            <person name="Berges H."/>
            <person name="Bidwell S."/>
            <person name="Bisseling T."/>
            <person name="Choisne N."/>
            <person name="Couloux A."/>
            <person name="Denny R."/>
            <person name="Deshpande S."/>
            <person name="Dai X."/>
            <person name="Doyle J.J."/>
            <person name="Dudez A.M."/>
            <person name="Farmer A.D."/>
            <person name="Fouteau S."/>
            <person name="Franken C."/>
            <person name="Gibelin C."/>
            <person name="Gish J."/>
            <person name="Goldstein S."/>
            <person name="Gonzalez A.J."/>
            <person name="Green P.J."/>
            <person name="Hallab A."/>
            <person name="Hartog M."/>
            <person name="Hua A."/>
            <person name="Humphray S.J."/>
            <person name="Jeong D.H."/>
            <person name="Jing Y."/>
            <person name="Jocker A."/>
            <person name="Kenton S.M."/>
            <person name="Kim D.J."/>
            <person name="Klee K."/>
            <person name="Lai H."/>
            <person name="Lang C."/>
            <person name="Lin S."/>
            <person name="Macmil S.L."/>
            <person name="Magdelenat G."/>
            <person name="Matthews L."/>
            <person name="McCorrison J."/>
            <person name="Monaghan E.L."/>
            <person name="Mun J.H."/>
            <person name="Najar F.Z."/>
            <person name="Nicholson C."/>
            <person name="Noirot C."/>
            <person name="O'Bleness M."/>
            <person name="Paule C.R."/>
            <person name="Poulain J."/>
            <person name="Prion F."/>
            <person name="Qin B."/>
            <person name="Qu C."/>
            <person name="Retzel E.F."/>
            <person name="Riddle C."/>
            <person name="Sallet E."/>
            <person name="Samain S."/>
            <person name="Samson N."/>
            <person name="Sanders I."/>
            <person name="Saurat O."/>
            <person name="Scarpelli C."/>
            <person name="Schiex T."/>
            <person name="Segurens B."/>
            <person name="Severin A.J."/>
            <person name="Sherrier D.J."/>
            <person name="Shi R."/>
            <person name="Sims S."/>
            <person name="Singer S.R."/>
            <person name="Sinharoy S."/>
            <person name="Sterck L."/>
            <person name="Viollet A."/>
            <person name="Wang B.B."/>
            <person name="Wang K."/>
            <person name="Wang M."/>
            <person name="Wang X."/>
            <person name="Warfsmann J."/>
            <person name="Weissenbach J."/>
            <person name="White D.D."/>
            <person name="White J.D."/>
            <person name="Wiley G.B."/>
            <person name="Wincker P."/>
            <person name="Xing Y."/>
            <person name="Yang L."/>
            <person name="Yao Z."/>
            <person name="Ying F."/>
            <person name="Zhai J."/>
            <person name="Zhou L."/>
            <person name="Zuber A."/>
            <person name="Denarie J."/>
            <person name="Dixon R.A."/>
            <person name="May G.D."/>
            <person name="Schwartz D.C."/>
            <person name="Rogers J."/>
            <person name="Quetier F."/>
            <person name="Town C.D."/>
            <person name="Roe B.A."/>
        </authorList>
    </citation>
    <scope>NUCLEOTIDE SEQUENCE [LARGE SCALE GENOMIC DNA]</scope>
    <source>
        <strain evidence="2">A17</strain>
        <strain evidence="3 4">cv. Jemalong A17</strain>
    </source>
</reference>
<keyword evidence="1 2" id="KW-0812">Transmembrane</keyword>